<dbReference type="EMBL" id="BGZK01000050">
    <property type="protein sequence ID" value="GBP12234.1"/>
    <property type="molecule type" value="Genomic_DNA"/>
</dbReference>
<evidence type="ECO:0000256" key="1">
    <source>
        <dbReference type="ARBA" id="ARBA00009238"/>
    </source>
</evidence>
<evidence type="ECO:0000313" key="4">
    <source>
        <dbReference type="EMBL" id="GBP12234.1"/>
    </source>
</evidence>
<dbReference type="InterPro" id="IPR017868">
    <property type="entry name" value="Filamin/ABP280_repeat-like"/>
</dbReference>
<feature type="repeat" description="Filamin" evidence="3">
    <location>
        <begin position="228"/>
        <end position="319"/>
    </location>
</feature>
<dbReference type="PANTHER" id="PTHR38537">
    <property type="entry name" value="JITTERBUG, ISOFORM N"/>
    <property type="match status" value="1"/>
</dbReference>
<evidence type="ECO:0000256" key="3">
    <source>
        <dbReference type="PROSITE-ProRule" id="PRU00087"/>
    </source>
</evidence>
<organism evidence="4 5">
    <name type="scientific">Eumeta variegata</name>
    <name type="common">Bagworm moth</name>
    <name type="synonym">Eumeta japonica</name>
    <dbReference type="NCBI Taxonomy" id="151549"/>
    <lineage>
        <taxon>Eukaryota</taxon>
        <taxon>Metazoa</taxon>
        <taxon>Ecdysozoa</taxon>
        <taxon>Arthropoda</taxon>
        <taxon>Hexapoda</taxon>
        <taxon>Insecta</taxon>
        <taxon>Pterygota</taxon>
        <taxon>Neoptera</taxon>
        <taxon>Endopterygota</taxon>
        <taxon>Lepidoptera</taxon>
        <taxon>Glossata</taxon>
        <taxon>Ditrysia</taxon>
        <taxon>Tineoidea</taxon>
        <taxon>Psychidae</taxon>
        <taxon>Oiketicinae</taxon>
        <taxon>Eumeta</taxon>
    </lineage>
</organism>
<dbReference type="STRING" id="151549.A0A4C1TDM3"/>
<dbReference type="InterPro" id="IPR044801">
    <property type="entry name" value="Filamin"/>
</dbReference>
<evidence type="ECO:0000313" key="5">
    <source>
        <dbReference type="Proteomes" id="UP000299102"/>
    </source>
</evidence>
<dbReference type="Proteomes" id="UP000299102">
    <property type="component" value="Unassembled WGS sequence"/>
</dbReference>
<gene>
    <name evidence="4" type="primary">cher</name>
    <name evidence="4" type="ORF">EVAR_6406_1</name>
</gene>
<dbReference type="PANTHER" id="PTHR38537:SF8">
    <property type="entry name" value="FILAMIN-A"/>
    <property type="match status" value="1"/>
</dbReference>
<dbReference type="AlphaFoldDB" id="A0A4C1TDM3"/>
<dbReference type="GO" id="GO:0030036">
    <property type="term" value="P:actin cytoskeleton organization"/>
    <property type="evidence" value="ECO:0007669"/>
    <property type="project" value="InterPro"/>
</dbReference>
<dbReference type="Pfam" id="PF00630">
    <property type="entry name" value="Filamin"/>
    <property type="match status" value="3"/>
</dbReference>
<dbReference type="FunFam" id="2.60.40.10:FF:000096">
    <property type="entry name" value="filamin-C isoform X2"/>
    <property type="match status" value="1"/>
</dbReference>
<keyword evidence="2" id="KW-0677">Repeat</keyword>
<dbReference type="SMART" id="SM00557">
    <property type="entry name" value="IG_FLMN"/>
    <property type="match status" value="3"/>
</dbReference>
<protein>
    <submittedName>
        <fullName evidence="4">Filamin-A</fullName>
    </submittedName>
</protein>
<dbReference type="SUPFAM" id="SSF81296">
    <property type="entry name" value="E set domains"/>
    <property type="match status" value="4"/>
</dbReference>
<name>A0A4C1TDM3_EUMVA</name>
<comment type="similarity">
    <text evidence="1">Belongs to the filamin family.</text>
</comment>
<reference evidence="4 5" key="1">
    <citation type="journal article" date="2019" name="Commun. Biol.">
        <title>The bagworm genome reveals a unique fibroin gene that provides high tensile strength.</title>
        <authorList>
            <person name="Kono N."/>
            <person name="Nakamura H."/>
            <person name="Ohtoshi R."/>
            <person name="Tomita M."/>
            <person name="Numata K."/>
            <person name="Arakawa K."/>
        </authorList>
    </citation>
    <scope>NUCLEOTIDE SEQUENCE [LARGE SCALE GENOMIC DNA]</scope>
</reference>
<accession>A0A4C1TDM3</accession>
<dbReference type="Gene3D" id="2.60.40.10">
    <property type="entry name" value="Immunoglobulins"/>
    <property type="match status" value="4"/>
</dbReference>
<dbReference type="InterPro" id="IPR014756">
    <property type="entry name" value="Ig_E-set"/>
</dbReference>
<dbReference type="InterPro" id="IPR001298">
    <property type="entry name" value="Filamin/ABP280_rpt"/>
</dbReference>
<keyword evidence="5" id="KW-1185">Reference proteome</keyword>
<proteinExistence type="inferred from homology"/>
<evidence type="ECO:0000256" key="2">
    <source>
        <dbReference type="ARBA" id="ARBA00022737"/>
    </source>
</evidence>
<comment type="caution">
    <text evidence="4">The sequence shown here is derived from an EMBL/GenBank/DDBJ whole genome shotgun (WGS) entry which is preliminary data.</text>
</comment>
<feature type="repeat" description="Filamin" evidence="3">
    <location>
        <begin position="173"/>
        <end position="226"/>
    </location>
</feature>
<dbReference type="PROSITE" id="PS50194">
    <property type="entry name" value="FILAMIN_REPEAT"/>
    <property type="match status" value="4"/>
</dbReference>
<sequence>MIDDDHLLSGGEYRIGLKFNDQHIPDSPFKVYISPAIGDAHLLEVAQFPDSAQVDKPAQFYIRLNGAKGDLDARSACCKRVGGQLIYEADAREGIIHGGQIAGRSRIMIDGGSRNYKKNPRPSSPAHRWFDLSTWRHDALGKRISIGLALSLTSYSCDKDSPTERLMSRALCQVMSPSGKTDDCFIQNIDGDQYSIRFMPYENGVHNINVKFNGVHIPASPLRIKVGKDDADPAAVHAHGNGLGTVKTGQKTDLIIDTCNAGAGILAVTMDGPSRVAMDCTEVEEGYKVRYTPLAPGYYYMSIKYNGAHIVGSPFKIEAKGGNLAEIGAQETSSVTVETVQKVSKQGQKQGPVLPHFKSDATKVTSKGMGLKKAYLNKHNQFIVNAGDAGNNILYVGIIGPKGPCDEVQVKHKGRHNYECSYIVRDRGEYIVIVKWGDDHIPGSPYKSTWLQHGNGPSYCCDTTLSHNTKREVTASAVAFHPVNESSGGPISFHEPTYPSIRYPM</sequence>
<dbReference type="InterPro" id="IPR013783">
    <property type="entry name" value="Ig-like_fold"/>
</dbReference>
<dbReference type="OrthoDB" id="5334309at2759"/>
<feature type="repeat" description="Filamin" evidence="3">
    <location>
        <begin position="356"/>
        <end position="450"/>
    </location>
</feature>
<dbReference type="GO" id="GO:0051015">
    <property type="term" value="F:actin filament binding"/>
    <property type="evidence" value="ECO:0007669"/>
    <property type="project" value="InterPro"/>
</dbReference>
<feature type="repeat" description="Filamin" evidence="3">
    <location>
        <begin position="11"/>
        <end position="33"/>
    </location>
</feature>